<keyword evidence="5" id="KW-1185">Reference proteome</keyword>
<gene>
    <name evidence="4" type="ORF">B0H64DRAFT_419172</name>
</gene>
<sequence length="540" mass="59214">MRRGGRETVCGLNSANISTGSSEKTSSLMKLPSFFKKEVASPLMKRSNFGMQAFPNSGPMPAGYGQPTTALPLLSLDNGENAGFDYSNFLQDQQDIDYLAEDSSGSAGGLPIATPSPSSSFSDQQMQALAPRQQQQHPPASARQLGYGGPTATRGSSGGSPEDRPLPKQRLERRGHTKSRRGCFNCKRRRIKCQETRPACGHCVKQGLKCEYPTLPTIVHQYEYLMHAILGYSASELMAASDPSLAEAAMSHRYKAVKAIKKALAPPPSSPAGTTSPPNNSSNSSSSSSSNNNNGRSFDDTMFEEGNALMATCFALTFQSVLLEDGMAEFMTFIRGIMIVAIQMYCSGASLLFGEMLGDRQTQLLEPHMRELGLIDADLTARAIRAIEGLRGLVEGVEGREVECKYWEMVAAMARNLAVSSWKAYFALTEHYGWWMMLPHAKFQPLVDPNNQVALLLSAHWVALEQIMGPICETEHKVSASMSGGRSSNAGASLGNIRWLRYLNNQLDAEHRLYNEWPMWVEAQLARDIRCFRKADLRVG</sequence>
<dbReference type="PANTHER" id="PTHR47657:SF7">
    <property type="entry name" value="STEROL REGULATORY ELEMENT-BINDING PROTEIN ECM22"/>
    <property type="match status" value="1"/>
</dbReference>
<reference evidence="4" key="2">
    <citation type="submission" date="2023-06" db="EMBL/GenBank/DDBJ databases">
        <authorList>
            <consortium name="Lawrence Berkeley National Laboratory"/>
            <person name="Haridas S."/>
            <person name="Hensen N."/>
            <person name="Bonometti L."/>
            <person name="Westerberg I."/>
            <person name="Brannstrom I.O."/>
            <person name="Guillou S."/>
            <person name="Cros-Aarteil S."/>
            <person name="Calhoun S."/>
            <person name="Kuo A."/>
            <person name="Mondo S."/>
            <person name="Pangilinan J."/>
            <person name="Riley R."/>
            <person name="Labutti K."/>
            <person name="Andreopoulos B."/>
            <person name="Lipzen A."/>
            <person name="Chen C."/>
            <person name="Yanf M."/>
            <person name="Daum C."/>
            <person name="Ng V."/>
            <person name="Clum A."/>
            <person name="Steindorff A."/>
            <person name="Ohm R."/>
            <person name="Martin F."/>
            <person name="Silar P."/>
            <person name="Natvig D."/>
            <person name="Lalanne C."/>
            <person name="Gautier V."/>
            <person name="Ament-Velasquez S.L."/>
            <person name="Kruys A."/>
            <person name="Hutchinson M.I."/>
            <person name="Powell A.J."/>
            <person name="Barry K."/>
            <person name="Miller A.N."/>
            <person name="Grigoriev I.V."/>
            <person name="Debuchy R."/>
            <person name="Gladieux P."/>
            <person name="Thoren M.H."/>
            <person name="Johannesson H."/>
        </authorList>
    </citation>
    <scope>NUCLEOTIDE SEQUENCE</scope>
    <source>
        <strain evidence="4">CBS 168.71</strain>
    </source>
</reference>
<feature type="compositionally biased region" description="Polar residues" evidence="2">
    <location>
        <begin position="11"/>
        <end position="24"/>
    </location>
</feature>
<dbReference type="InterPro" id="IPR036864">
    <property type="entry name" value="Zn2-C6_fun-type_DNA-bd_sf"/>
</dbReference>
<dbReference type="Proteomes" id="UP001278766">
    <property type="component" value="Unassembled WGS sequence"/>
</dbReference>
<dbReference type="PROSITE" id="PS00463">
    <property type="entry name" value="ZN2_CY6_FUNGAL_1"/>
    <property type="match status" value="1"/>
</dbReference>
<organism evidence="4 5">
    <name type="scientific">Chaetomium fimeti</name>
    <dbReference type="NCBI Taxonomy" id="1854472"/>
    <lineage>
        <taxon>Eukaryota</taxon>
        <taxon>Fungi</taxon>
        <taxon>Dikarya</taxon>
        <taxon>Ascomycota</taxon>
        <taxon>Pezizomycotina</taxon>
        <taxon>Sordariomycetes</taxon>
        <taxon>Sordariomycetidae</taxon>
        <taxon>Sordariales</taxon>
        <taxon>Chaetomiaceae</taxon>
        <taxon>Chaetomium</taxon>
    </lineage>
</organism>
<dbReference type="CDD" id="cd00067">
    <property type="entry name" value="GAL4"/>
    <property type="match status" value="1"/>
</dbReference>
<dbReference type="SUPFAM" id="SSF57701">
    <property type="entry name" value="Zn2/Cys6 DNA-binding domain"/>
    <property type="match status" value="1"/>
</dbReference>
<dbReference type="AlphaFoldDB" id="A0AAE0HBB3"/>
<proteinExistence type="predicted"/>
<dbReference type="PANTHER" id="PTHR47657">
    <property type="entry name" value="STEROL REGULATORY ELEMENT-BINDING PROTEIN ECM22"/>
    <property type="match status" value="1"/>
</dbReference>
<accession>A0AAE0HBB3</accession>
<comment type="caution">
    <text evidence="4">The sequence shown here is derived from an EMBL/GenBank/DDBJ whole genome shotgun (WGS) entry which is preliminary data.</text>
</comment>
<dbReference type="RefSeq" id="XP_062656937.1">
    <property type="nucleotide sequence ID" value="XM_062805362.1"/>
</dbReference>
<feature type="region of interest" description="Disordered" evidence="2">
    <location>
        <begin position="264"/>
        <end position="298"/>
    </location>
</feature>
<dbReference type="PRINTS" id="PR00755">
    <property type="entry name" value="AFLATOXINBRP"/>
</dbReference>
<dbReference type="InterPro" id="IPR052400">
    <property type="entry name" value="Zn2-C6_fungal_TF"/>
</dbReference>
<evidence type="ECO:0000313" key="4">
    <source>
        <dbReference type="EMBL" id="KAK3293423.1"/>
    </source>
</evidence>
<evidence type="ECO:0000256" key="1">
    <source>
        <dbReference type="ARBA" id="ARBA00023242"/>
    </source>
</evidence>
<dbReference type="SMART" id="SM00066">
    <property type="entry name" value="GAL4"/>
    <property type="match status" value="1"/>
</dbReference>
<feature type="region of interest" description="Disordered" evidence="2">
    <location>
        <begin position="101"/>
        <end position="181"/>
    </location>
</feature>
<feature type="compositionally biased region" description="Low complexity" evidence="2">
    <location>
        <begin position="271"/>
        <end position="295"/>
    </location>
</feature>
<keyword evidence="1" id="KW-0539">Nucleus</keyword>
<dbReference type="GO" id="GO:0008270">
    <property type="term" value="F:zinc ion binding"/>
    <property type="evidence" value="ECO:0007669"/>
    <property type="project" value="InterPro"/>
</dbReference>
<feature type="domain" description="Zn(2)-C6 fungal-type" evidence="3">
    <location>
        <begin position="182"/>
        <end position="212"/>
    </location>
</feature>
<evidence type="ECO:0000256" key="2">
    <source>
        <dbReference type="SAM" id="MobiDB-lite"/>
    </source>
</evidence>
<dbReference type="Gene3D" id="4.10.240.10">
    <property type="entry name" value="Zn(2)-C6 fungal-type DNA-binding domain"/>
    <property type="match status" value="1"/>
</dbReference>
<dbReference type="GeneID" id="87842310"/>
<protein>
    <recommendedName>
        <fullName evidence="3">Zn(2)-C6 fungal-type domain-containing protein</fullName>
    </recommendedName>
</protein>
<evidence type="ECO:0000313" key="5">
    <source>
        <dbReference type="Proteomes" id="UP001278766"/>
    </source>
</evidence>
<evidence type="ECO:0000259" key="3">
    <source>
        <dbReference type="PROSITE" id="PS50048"/>
    </source>
</evidence>
<feature type="compositionally biased region" description="Low complexity" evidence="2">
    <location>
        <begin position="124"/>
        <end position="144"/>
    </location>
</feature>
<dbReference type="GO" id="GO:0000981">
    <property type="term" value="F:DNA-binding transcription factor activity, RNA polymerase II-specific"/>
    <property type="evidence" value="ECO:0007669"/>
    <property type="project" value="InterPro"/>
</dbReference>
<dbReference type="Pfam" id="PF00172">
    <property type="entry name" value="Zn_clus"/>
    <property type="match status" value="1"/>
</dbReference>
<reference evidence="4" key="1">
    <citation type="journal article" date="2023" name="Mol. Phylogenet. Evol.">
        <title>Genome-scale phylogeny and comparative genomics of the fungal order Sordariales.</title>
        <authorList>
            <person name="Hensen N."/>
            <person name="Bonometti L."/>
            <person name="Westerberg I."/>
            <person name="Brannstrom I.O."/>
            <person name="Guillou S."/>
            <person name="Cros-Aarteil S."/>
            <person name="Calhoun S."/>
            <person name="Haridas S."/>
            <person name="Kuo A."/>
            <person name="Mondo S."/>
            <person name="Pangilinan J."/>
            <person name="Riley R."/>
            <person name="LaButti K."/>
            <person name="Andreopoulos B."/>
            <person name="Lipzen A."/>
            <person name="Chen C."/>
            <person name="Yan M."/>
            <person name="Daum C."/>
            <person name="Ng V."/>
            <person name="Clum A."/>
            <person name="Steindorff A."/>
            <person name="Ohm R.A."/>
            <person name="Martin F."/>
            <person name="Silar P."/>
            <person name="Natvig D.O."/>
            <person name="Lalanne C."/>
            <person name="Gautier V."/>
            <person name="Ament-Velasquez S.L."/>
            <person name="Kruys A."/>
            <person name="Hutchinson M.I."/>
            <person name="Powell A.J."/>
            <person name="Barry K."/>
            <person name="Miller A.N."/>
            <person name="Grigoriev I.V."/>
            <person name="Debuchy R."/>
            <person name="Gladieux P."/>
            <person name="Hiltunen Thoren M."/>
            <person name="Johannesson H."/>
        </authorList>
    </citation>
    <scope>NUCLEOTIDE SEQUENCE</scope>
    <source>
        <strain evidence="4">CBS 168.71</strain>
    </source>
</reference>
<dbReference type="InterPro" id="IPR001138">
    <property type="entry name" value="Zn2Cys6_DnaBD"/>
</dbReference>
<dbReference type="PROSITE" id="PS50048">
    <property type="entry name" value="ZN2_CY6_FUNGAL_2"/>
    <property type="match status" value="1"/>
</dbReference>
<feature type="compositionally biased region" description="Basic and acidic residues" evidence="2">
    <location>
        <begin position="161"/>
        <end position="174"/>
    </location>
</feature>
<dbReference type="EMBL" id="JAUEPN010000006">
    <property type="protein sequence ID" value="KAK3293423.1"/>
    <property type="molecule type" value="Genomic_DNA"/>
</dbReference>
<feature type="region of interest" description="Disordered" evidence="2">
    <location>
        <begin position="1"/>
        <end position="24"/>
    </location>
</feature>
<name>A0AAE0HBB3_9PEZI</name>